<accession>A0A2T7NX87</accession>
<sequence length="611" mass="69648">MTFLAIFWALVTAYFLYTFVFEIGFFPYMNMITVVVMIGIGADDLYIYCKVWHLAKSEKNNGVLEKLISDTLRHSVLSMLVTSLTTAAAFFANFVSDITAIRCFSIYAGTTVVCNFVLTVTWMPASIMLFEKWCNFHFCRNADVYTGEFSICYCLCKVPHKVYYLVCDWSRIFFEQILPCLVIKLRYLWLLMYGCLGICSVIVIFYYPRLKLPSTRKFQMFSDDHLLERYDFHVGTMFGFEMTSDDDDSNPNLPITIVWGVHATDGGDYLDPNKKGPLYFDDGFDLTTGEAQRWLLEFCRRLRRTDFYLNVPGMQLTNCFLENFVKHYMKRQCSSDNPSDSTPGVHYSKYSPGPRFNNGHISAFVVQFQSNERYTHDYQHVQSFYRRVNRWVTEEMLRAPAEMRNGWFVSHLDFFDLQQSLVVGTPLALGVSLAVVSVVAFFTTLNVLISLYAIATIACVIVVTLASLVLLGWELNVLESVVITVAIGMAIDYTLHYGVAYRLSPDLDREMRVASSLSRMGSPVAMAAVTTFSAGLFMMPSTVLAYRKFGTFLMLLVSVSWVYSTFFFQLCFAPSGRKGGSGSFTGPPRTAVREVRASTWTRRCTPFLSPR</sequence>
<feature type="transmembrane region" description="Helical" evidence="7">
    <location>
        <begin position="549"/>
        <end position="568"/>
    </location>
</feature>
<evidence type="ECO:0000259" key="8">
    <source>
        <dbReference type="PROSITE" id="PS50156"/>
    </source>
</evidence>
<gene>
    <name evidence="9" type="ORF">C0Q70_13443</name>
</gene>
<organism evidence="9 10">
    <name type="scientific">Pomacea canaliculata</name>
    <name type="common">Golden apple snail</name>
    <dbReference type="NCBI Taxonomy" id="400727"/>
    <lineage>
        <taxon>Eukaryota</taxon>
        <taxon>Metazoa</taxon>
        <taxon>Spiralia</taxon>
        <taxon>Lophotrochozoa</taxon>
        <taxon>Mollusca</taxon>
        <taxon>Gastropoda</taxon>
        <taxon>Caenogastropoda</taxon>
        <taxon>Architaenioglossa</taxon>
        <taxon>Ampullarioidea</taxon>
        <taxon>Ampullariidae</taxon>
        <taxon>Pomacea</taxon>
    </lineage>
</organism>
<dbReference type="EMBL" id="PZQS01000008">
    <property type="protein sequence ID" value="PVD25783.1"/>
    <property type="molecule type" value="Genomic_DNA"/>
</dbReference>
<keyword evidence="5" id="KW-0325">Glycoprotein</keyword>
<dbReference type="Proteomes" id="UP000245119">
    <property type="component" value="Linkage Group LG8"/>
</dbReference>
<name>A0A2T7NX87_POMCA</name>
<dbReference type="GO" id="GO:0022857">
    <property type="term" value="F:transmembrane transporter activity"/>
    <property type="evidence" value="ECO:0007669"/>
    <property type="project" value="TreeGrafter"/>
</dbReference>
<feature type="transmembrane region" description="Helical" evidence="7">
    <location>
        <begin position="187"/>
        <end position="207"/>
    </location>
</feature>
<dbReference type="PANTHER" id="PTHR45951">
    <property type="entry name" value="PROTEIN DISPATCHED-RELATED"/>
    <property type="match status" value="1"/>
</dbReference>
<evidence type="ECO:0000256" key="4">
    <source>
        <dbReference type="ARBA" id="ARBA00023136"/>
    </source>
</evidence>
<dbReference type="PROSITE" id="PS50156">
    <property type="entry name" value="SSD"/>
    <property type="match status" value="2"/>
</dbReference>
<keyword evidence="3 7" id="KW-1133">Transmembrane helix</keyword>
<feature type="transmembrane region" description="Helical" evidence="7">
    <location>
        <begin position="421"/>
        <end position="443"/>
    </location>
</feature>
<evidence type="ECO:0000256" key="3">
    <source>
        <dbReference type="ARBA" id="ARBA00022989"/>
    </source>
</evidence>
<feature type="transmembrane region" description="Helical" evidence="7">
    <location>
        <begin position="520"/>
        <end position="537"/>
    </location>
</feature>
<dbReference type="AlphaFoldDB" id="A0A2T7NX87"/>
<evidence type="ECO:0000313" key="9">
    <source>
        <dbReference type="EMBL" id="PVD25783.1"/>
    </source>
</evidence>
<reference evidence="9 10" key="1">
    <citation type="submission" date="2018-04" db="EMBL/GenBank/DDBJ databases">
        <title>The genome of golden apple snail Pomacea canaliculata provides insight into stress tolerance and invasive adaptation.</title>
        <authorList>
            <person name="Liu C."/>
            <person name="Liu B."/>
            <person name="Ren Y."/>
            <person name="Zhang Y."/>
            <person name="Wang H."/>
            <person name="Li S."/>
            <person name="Jiang F."/>
            <person name="Yin L."/>
            <person name="Zhang G."/>
            <person name="Qian W."/>
            <person name="Fan W."/>
        </authorList>
    </citation>
    <scope>NUCLEOTIDE SEQUENCE [LARGE SCALE GENOMIC DNA]</scope>
    <source>
        <strain evidence="9">SZHN2017</strain>
        <tissue evidence="9">Muscle</tissue>
    </source>
</reference>
<evidence type="ECO:0000256" key="7">
    <source>
        <dbReference type="SAM" id="Phobius"/>
    </source>
</evidence>
<comment type="similarity">
    <text evidence="6">Belongs to the dispatched family.</text>
</comment>
<feature type="transmembrane region" description="Helical" evidence="7">
    <location>
        <begin position="104"/>
        <end position="123"/>
    </location>
</feature>
<comment type="subcellular location">
    <subcellularLocation>
        <location evidence="1">Membrane</location>
        <topology evidence="1">Multi-pass membrane protein</topology>
    </subcellularLocation>
</comment>
<feature type="domain" description="SSD" evidence="8">
    <location>
        <begin position="1"/>
        <end position="129"/>
    </location>
</feature>
<dbReference type="GO" id="GO:0016020">
    <property type="term" value="C:membrane"/>
    <property type="evidence" value="ECO:0007669"/>
    <property type="project" value="UniProtKB-SubCell"/>
</dbReference>
<dbReference type="InterPro" id="IPR003392">
    <property type="entry name" value="PTHD_SSD"/>
</dbReference>
<proteinExistence type="inferred from homology"/>
<dbReference type="InterPro" id="IPR052081">
    <property type="entry name" value="Dispatched_Hh_regulator"/>
</dbReference>
<evidence type="ECO:0000256" key="6">
    <source>
        <dbReference type="ARBA" id="ARBA00038046"/>
    </source>
</evidence>
<evidence type="ECO:0000256" key="5">
    <source>
        <dbReference type="ARBA" id="ARBA00023180"/>
    </source>
</evidence>
<feature type="transmembrane region" description="Helical" evidence="7">
    <location>
        <begin position="480"/>
        <end position="500"/>
    </location>
</feature>
<keyword evidence="10" id="KW-1185">Reference proteome</keyword>
<dbReference type="SUPFAM" id="SSF82866">
    <property type="entry name" value="Multidrug efflux transporter AcrB transmembrane domain"/>
    <property type="match status" value="2"/>
</dbReference>
<feature type="transmembrane region" description="Helical" evidence="7">
    <location>
        <begin position="75"/>
        <end position="92"/>
    </location>
</feature>
<comment type="caution">
    <text evidence="9">The sequence shown here is derived from an EMBL/GenBank/DDBJ whole genome shotgun (WGS) entry which is preliminary data.</text>
</comment>
<dbReference type="Pfam" id="PF02460">
    <property type="entry name" value="Patched"/>
    <property type="match status" value="1"/>
</dbReference>
<evidence type="ECO:0000313" key="10">
    <source>
        <dbReference type="Proteomes" id="UP000245119"/>
    </source>
</evidence>
<dbReference type="GO" id="GO:0007224">
    <property type="term" value="P:smoothened signaling pathway"/>
    <property type="evidence" value="ECO:0007669"/>
    <property type="project" value="TreeGrafter"/>
</dbReference>
<evidence type="ECO:0000256" key="2">
    <source>
        <dbReference type="ARBA" id="ARBA00022692"/>
    </source>
</evidence>
<dbReference type="Gene3D" id="1.20.1640.10">
    <property type="entry name" value="Multidrug efflux transporter AcrB transmembrane domain"/>
    <property type="match status" value="2"/>
</dbReference>
<dbReference type="PANTHER" id="PTHR45951:SF3">
    <property type="entry name" value="PROTEIN DISPATCHED"/>
    <property type="match status" value="1"/>
</dbReference>
<keyword evidence="2 7" id="KW-0812">Transmembrane</keyword>
<dbReference type="OrthoDB" id="193905at2759"/>
<dbReference type="STRING" id="400727.A0A2T7NX87"/>
<evidence type="ECO:0000256" key="1">
    <source>
        <dbReference type="ARBA" id="ARBA00004141"/>
    </source>
</evidence>
<feature type="transmembrane region" description="Helical" evidence="7">
    <location>
        <begin position="32"/>
        <end position="55"/>
    </location>
</feature>
<protein>
    <recommendedName>
        <fullName evidence="8">SSD domain-containing protein</fullName>
    </recommendedName>
</protein>
<dbReference type="InterPro" id="IPR000731">
    <property type="entry name" value="SSD"/>
</dbReference>
<feature type="domain" description="SSD" evidence="8">
    <location>
        <begin position="449"/>
        <end position="574"/>
    </location>
</feature>
<keyword evidence="4 7" id="KW-0472">Membrane</keyword>
<feature type="transmembrane region" description="Helical" evidence="7">
    <location>
        <begin position="449"/>
        <end position="473"/>
    </location>
</feature>
<feature type="transmembrane region" description="Helical" evidence="7">
    <location>
        <begin position="6"/>
        <end position="25"/>
    </location>
</feature>